<dbReference type="PANTHER" id="PTHR40758:SF1">
    <property type="entry name" value="CONSERVED PROTEIN"/>
    <property type="match status" value="1"/>
</dbReference>
<dbReference type="RefSeq" id="WP_150940168.1">
    <property type="nucleotide sequence ID" value="NZ_VYTZ01000023.1"/>
</dbReference>
<dbReference type="EMBL" id="VYTZ01000023">
    <property type="protein sequence ID" value="KAA9373452.1"/>
    <property type="molecule type" value="Genomic_DNA"/>
</dbReference>
<dbReference type="Pfam" id="PF07398">
    <property type="entry name" value="MDMPI_C"/>
    <property type="match status" value="1"/>
</dbReference>
<evidence type="ECO:0000259" key="2">
    <source>
        <dbReference type="Pfam" id="PF11716"/>
    </source>
</evidence>
<dbReference type="GO" id="GO:0046872">
    <property type="term" value="F:metal ion binding"/>
    <property type="evidence" value="ECO:0007669"/>
    <property type="project" value="InterPro"/>
</dbReference>
<accession>A0A5J5JTH1</accession>
<dbReference type="Proteomes" id="UP000327011">
    <property type="component" value="Unassembled WGS sequence"/>
</dbReference>
<dbReference type="AlphaFoldDB" id="A0A5J5JTH1"/>
<keyword evidence="4" id="KW-1185">Reference proteome</keyword>
<dbReference type="GO" id="GO:0005886">
    <property type="term" value="C:plasma membrane"/>
    <property type="evidence" value="ECO:0007669"/>
    <property type="project" value="TreeGrafter"/>
</dbReference>
<feature type="domain" description="MDMPI C-terminal" evidence="1">
    <location>
        <begin position="139"/>
        <end position="239"/>
    </location>
</feature>
<keyword evidence="3" id="KW-0670">Pyruvate</keyword>
<protein>
    <submittedName>
        <fullName evidence="3">Maleylpyruvate isomerase family mycothiol-dependent enzyme</fullName>
    </submittedName>
</protein>
<dbReference type="SUPFAM" id="SSF109854">
    <property type="entry name" value="DinB/YfiT-like putative metalloenzymes"/>
    <property type="match status" value="1"/>
</dbReference>
<evidence type="ECO:0000259" key="1">
    <source>
        <dbReference type="Pfam" id="PF07398"/>
    </source>
</evidence>
<name>A0A5J5JTH1_9ACTN</name>
<dbReference type="Pfam" id="PF11716">
    <property type="entry name" value="MDMPI_N"/>
    <property type="match status" value="1"/>
</dbReference>
<dbReference type="InterPro" id="IPR024344">
    <property type="entry name" value="MDMPI_metal-binding"/>
</dbReference>
<dbReference type="InterPro" id="IPR010872">
    <property type="entry name" value="MDMPI_C-term_domain"/>
</dbReference>
<gene>
    <name evidence="3" type="ORF">F5972_35035</name>
</gene>
<reference evidence="3 4" key="1">
    <citation type="submission" date="2019-09" db="EMBL/GenBank/DDBJ databases">
        <title>Screening of Novel Bioactive Compounds from Soil-Associated.</title>
        <authorList>
            <person name="Gong X."/>
        </authorList>
    </citation>
    <scope>NUCLEOTIDE SEQUENCE [LARGE SCALE GENOMIC DNA]</scope>
    <source>
        <strain evidence="3 4">Gxj-6</strain>
    </source>
</reference>
<proteinExistence type="predicted"/>
<dbReference type="GO" id="GO:0016853">
    <property type="term" value="F:isomerase activity"/>
    <property type="evidence" value="ECO:0007669"/>
    <property type="project" value="UniProtKB-KW"/>
</dbReference>
<dbReference type="PANTHER" id="PTHR40758">
    <property type="entry name" value="CONSERVED PROTEIN"/>
    <property type="match status" value="1"/>
</dbReference>
<dbReference type="InterPro" id="IPR034660">
    <property type="entry name" value="DinB/YfiT-like"/>
</dbReference>
<feature type="domain" description="Mycothiol-dependent maleylpyruvate isomerase metal-binding" evidence="2">
    <location>
        <begin position="8"/>
        <end position="125"/>
    </location>
</feature>
<comment type="caution">
    <text evidence="3">The sequence shown here is derived from an EMBL/GenBank/DDBJ whole genome shotgun (WGS) entry which is preliminary data.</text>
</comment>
<organism evidence="3 4">
    <name type="scientific">Microbispora cellulosiformans</name>
    <dbReference type="NCBI Taxonomy" id="2614688"/>
    <lineage>
        <taxon>Bacteria</taxon>
        <taxon>Bacillati</taxon>
        <taxon>Actinomycetota</taxon>
        <taxon>Actinomycetes</taxon>
        <taxon>Streptosporangiales</taxon>
        <taxon>Streptosporangiaceae</taxon>
        <taxon>Microbispora</taxon>
    </lineage>
</organism>
<sequence>MEHPRLLEHLARDFSLLRAAVMAAEPTAPVPTCPKWSVADLTRHVAQVYLHKTECIRLNAFPEAWPEDIPSDPLTALDRYYERLTSAFAEHSPTDPAATWHEPDQTVGFWIRRMALETVTHRVDAELAAGGPVSPVASDLALDGVDEVLTLFLGYGSTRWDDDFGSLLEAPDPRTLSVSTGHHAWTVRAAPAGVEVREAATGLDGEALVSGEAEPLLLWLWNRGGDGDVHLSGDQALLDQFHALRTAATQ</sequence>
<evidence type="ECO:0000313" key="4">
    <source>
        <dbReference type="Proteomes" id="UP000327011"/>
    </source>
</evidence>
<keyword evidence="3" id="KW-0413">Isomerase</keyword>
<evidence type="ECO:0000313" key="3">
    <source>
        <dbReference type="EMBL" id="KAA9373452.1"/>
    </source>
</evidence>